<dbReference type="AlphaFoldDB" id="A0A1V0RQS0"/>
<sequence>MFFELIATFAVGIAAAGLALVAGHLSRGRLPRYSAPILAGIAMLCYAIWSEYTWADRTLSTLPESVEVVSAVEESRFWKPWTYVVPQVTRMMVLDRAGVQTNPTVPEILLADIYLFGRWAVPVKRPQLVDCAKAARADVSEAALADPSQAEWLVVGVEDPVITALCQS</sequence>
<reference evidence="2 3" key="1">
    <citation type="submission" date="2017-03" db="EMBL/GenBank/DDBJ databases">
        <title>Genome Sequence of Roseovarius mucosus strain SMR3 Isolated from a culture of the Diatom Skeletonema marinoi.</title>
        <authorList>
            <person name="Topel M."/>
            <person name="Pinder M."/>
            <person name="Johansson O.N."/>
            <person name="Kourtchenko O."/>
            <person name="Godhe A."/>
            <person name="Clarke A.K."/>
        </authorList>
    </citation>
    <scope>NUCLEOTIDE SEQUENCE [LARGE SCALE GENOMIC DNA]</scope>
    <source>
        <strain evidence="2 3">SMR3</strain>
    </source>
</reference>
<protein>
    <submittedName>
        <fullName evidence="2">Uncharacterized protein</fullName>
    </submittedName>
</protein>
<feature type="transmembrane region" description="Helical" evidence="1">
    <location>
        <begin position="37"/>
        <end position="55"/>
    </location>
</feature>
<name>A0A1V0RQS0_9RHOB</name>
<evidence type="ECO:0000313" key="3">
    <source>
        <dbReference type="Proteomes" id="UP000192273"/>
    </source>
</evidence>
<accession>A0A1V0RQS0</accession>
<organism evidence="2 3">
    <name type="scientific">Roseovarius mucosus</name>
    <dbReference type="NCBI Taxonomy" id="215743"/>
    <lineage>
        <taxon>Bacteria</taxon>
        <taxon>Pseudomonadati</taxon>
        <taxon>Pseudomonadota</taxon>
        <taxon>Alphaproteobacteria</taxon>
        <taxon>Rhodobacterales</taxon>
        <taxon>Roseobacteraceae</taxon>
        <taxon>Roseovarius</taxon>
    </lineage>
</organism>
<dbReference type="OrthoDB" id="8601734at2"/>
<keyword evidence="1" id="KW-0812">Transmembrane</keyword>
<dbReference type="RefSeq" id="WP_081507578.1">
    <property type="nucleotide sequence ID" value="NZ_CP020474.1"/>
</dbReference>
<keyword evidence="3" id="KW-1185">Reference proteome</keyword>
<evidence type="ECO:0000256" key="1">
    <source>
        <dbReference type="SAM" id="Phobius"/>
    </source>
</evidence>
<gene>
    <name evidence="2" type="ORF">ROSMUCSMR3_02648</name>
</gene>
<proteinExistence type="predicted"/>
<feature type="transmembrane region" description="Helical" evidence="1">
    <location>
        <begin position="6"/>
        <end position="25"/>
    </location>
</feature>
<dbReference type="KEGG" id="rmm:ROSMUCSMR3_02648"/>
<dbReference type="EMBL" id="CP020474">
    <property type="protein sequence ID" value="ARE84117.1"/>
    <property type="molecule type" value="Genomic_DNA"/>
</dbReference>
<keyword evidence="1" id="KW-1133">Transmembrane helix</keyword>
<dbReference type="Proteomes" id="UP000192273">
    <property type="component" value="Chromosome"/>
</dbReference>
<evidence type="ECO:0000313" key="2">
    <source>
        <dbReference type="EMBL" id="ARE84117.1"/>
    </source>
</evidence>
<keyword evidence="1" id="KW-0472">Membrane</keyword>